<evidence type="ECO:0000259" key="1">
    <source>
        <dbReference type="SMART" id="SM00507"/>
    </source>
</evidence>
<dbReference type="Gene3D" id="1.10.30.50">
    <property type="match status" value="1"/>
</dbReference>
<dbReference type="GO" id="GO:0004519">
    <property type="term" value="F:endonuclease activity"/>
    <property type="evidence" value="ECO:0007669"/>
    <property type="project" value="InterPro"/>
</dbReference>
<dbReference type="Proteomes" id="UP000648075">
    <property type="component" value="Unassembled WGS sequence"/>
</dbReference>
<dbReference type="GO" id="GO:0003676">
    <property type="term" value="F:nucleic acid binding"/>
    <property type="evidence" value="ECO:0007669"/>
    <property type="project" value="InterPro"/>
</dbReference>
<dbReference type="SMART" id="SM00507">
    <property type="entry name" value="HNHc"/>
    <property type="match status" value="1"/>
</dbReference>
<reference evidence="2" key="2">
    <citation type="submission" date="2020-09" db="EMBL/GenBank/DDBJ databases">
        <authorList>
            <person name="Sun Q."/>
            <person name="Kim S."/>
        </authorList>
    </citation>
    <scope>NUCLEOTIDE SEQUENCE</scope>
    <source>
        <strain evidence="2">KCTC 32255</strain>
    </source>
</reference>
<feature type="domain" description="HNH nuclease" evidence="1">
    <location>
        <begin position="252"/>
        <end position="312"/>
    </location>
</feature>
<dbReference type="GO" id="GO:0008270">
    <property type="term" value="F:zinc ion binding"/>
    <property type="evidence" value="ECO:0007669"/>
    <property type="project" value="InterPro"/>
</dbReference>
<dbReference type="InterPro" id="IPR002711">
    <property type="entry name" value="HNH"/>
</dbReference>
<dbReference type="EMBL" id="BMZA01000029">
    <property type="protein sequence ID" value="GGZ16704.1"/>
    <property type="molecule type" value="Genomic_DNA"/>
</dbReference>
<dbReference type="Pfam" id="PF01844">
    <property type="entry name" value="HNH"/>
    <property type="match status" value="1"/>
</dbReference>
<protein>
    <recommendedName>
        <fullName evidence="1">HNH nuclease domain-containing protein</fullName>
    </recommendedName>
</protein>
<dbReference type="RefSeq" id="WP_189622508.1">
    <property type="nucleotide sequence ID" value="NZ_BMZA01000029.1"/>
</dbReference>
<dbReference type="CDD" id="cd00085">
    <property type="entry name" value="HNHc"/>
    <property type="match status" value="1"/>
</dbReference>
<dbReference type="InterPro" id="IPR003615">
    <property type="entry name" value="HNH_nuc"/>
</dbReference>
<name>A0A918PN17_9SPHN</name>
<dbReference type="AlphaFoldDB" id="A0A918PN17"/>
<keyword evidence="3" id="KW-1185">Reference proteome</keyword>
<accession>A0A918PN17</accession>
<evidence type="ECO:0000313" key="3">
    <source>
        <dbReference type="Proteomes" id="UP000648075"/>
    </source>
</evidence>
<reference evidence="2" key="1">
    <citation type="journal article" date="2014" name="Int. J. Syst. Evol. Microbiol.">
        <title>Complete genome sequence of Corynebacterium casei LMG S-19264T (=DSM 44701T), isolated from a smear-ripened cheese.</title>
        <authorList>
            <consortium name="US DOE Joint Genome Institute (JGI-PGF)"/>
            <person name="Walter F."/>
            <person name="Albersmeier A."/>
            <person name="Kalinowski J."/>
            <person name="Ruckert C."/>
        </authorList>
    </citation>
    <scope>NUCLEOTIDE SEQUENCE</scope>
    <source>
        <strain evidence="2">KCTC 32255</strain>
    </source>
</reference>
<sequence>MAKRVIPSTDNQNDVEKLKGLLDDFLKLQHDPDLRVKVRSLIPAMQGLRNLGCSLIPAQLADSARERIIVYLQRYPMTLIDGDELLIVSGIGEWARRVRELRVQFGWLICSGVTFKEMVDADPESAAEIGGGLGVNPAQIRPDQYVLVSTTQDRDAAHRWNMLNTIRRKPLGVKAKLLEYFRANVGKPVSLEELKYLAGKANEWPRRVRELRTEEGWPISTRMQGREDLPVGSYVLDEDKQAPEHDRKIPDDVRVSVLERDKFSCVVCGWNRAMLTPDDPRKFLELHHLIEHKAKGGNTVENLVTICNVHHDQVHAGRLLWDGQSWVRSG</sequence>
<evidence type="ECO:0000313" key="2">
    <source>
        <dbReference type="EMBL" id="GGZ16704.1"/>
    </source>
</evidence>
<gene>
    <name evidence="2" type="ORF">GCM10011614_34250</name>
</gene>
<proteinExistence type="predicted"/>
<organism evidence="2 3">
    <name type="scientific">Novosphingobium colocasiae</name>
    <dbReference type="NCBI Taxonomy" id="1256513"/>
    <lineage>
        <taxon>Bacteria</taxon>
        <taxon>Pseudomonadati</taxon>
        <taxon>Pseudomonadota</taxon>
        <taxon>Alphaproteobacteria</taxon>
        <taxon>Sphingomonadales</taxon>
        <taxon>Sphingomonadaceae</taxon>
        <taxon>Novosphingobium</taxon>
    </lineage>
</organism>
<comment type="caution">
    <text evidence="2">The sequence shown here is derived from an EMBL/GenBank/DDBJ whole genome shotgun (WGS) entry which is preliminary data.</text>
</comment>